<dbReference type="GO" id="GO:0071004">
    <property type="term" value="C:U2-type prespliceosome"/>
    <property type="evidence" value="ECO:0007669"/>
    <property type="project" value="TreeGrafter"/>
</dbReference>
<protein>
    <recommendedName>
        <fullName evidence="3">U1 small nuclear ribonucleoprotein 70 kDa</fullName>
    </recommendedName>
</protein>
<keyword evidence="6" id="KW-0687">Ribonucleoprotein</keyword>
<evidence type="ECO:0000313" key="10">
    <source>
        <dbReference type="Proteomes" id="UP001151582"/>
    </source>
</evidence>
<dbReference type="GO" id="GO:0000398">
    <property type="term" value="P:mRNA splicing, via spliceosome"/>
    <property type="evidence" value="ECO:0007669"/>
    <property type="project" value="TreeGrafter"/>
</dbReference>
<dbReference type="FunFam" id="3.30.70.330:FF:001585">
    <property type="entry name" value="U1 small nuclear ribonucleoprotein 70 kDa"/>
    <property type="match status" value="1"/>
</dbReference>
<dbReference type="GO" id="GO:0030619">
    <property type="term" value="F:U1 snRNA binding"/>
    <property type="evidence" value="ECO:0007669"/>
    <property type="project" value="InterPro"/>
</dbReference>
<dbReference type="Gene3D" id="3.30.70.330">
    <property type="match status" value="1"/>
</dbReference>
<evidence type="ECO:0000256" key="2">
    <source>
        <dbReference type="ARBA" id="ARBA00004642"/>
    </source>
</evidence>
<dbReference type="Pfam" id="PF12220">
    <property type="entry name" value="U1snRNP70_N"/>
    <property type="match status" value="1"/>
</dbReference>
<dbReference type="SMART" id="SM00360">
    <property type="entry name" value="RRM"/>
    <property type="match status" value="1"/>
</dbReference>
<dbReference type="Proteomes" id="UP001151582">
    <property type="component" value="Unassembled WGS sequence"/>
</dbReference>
<dbReference type="OrthoDB" id="4207594at2759"/>
<dbReference type="PROSITE" id="PS50102">
    <property type="entry name" value="RRM"/>
    <property type="match status" value="1"/>
</dbReference>
<sequence length="269" mass="29925">MTDRLPAQLLRLFAPRPPLPHVTPLDRDPVKRTGPTLSGIGDYMSILQEAEVKAKADEATAEPKPLTRAEKMAQRKRIHDEQIQEATKAWNPEKDPNVQGDAYKTIMVGRLSYDTTEKDLRREFERYGPIQHMALVCDKQTGKSRGYAFIEYEYEEDMKRAYHDADGLKLMGRRIVVDVERGRTTPGWKPRRLAIVIVTAAATMTMTVTAIALGDTIVAGVMTVTTVADEIMTVIVDVIPDPQGAIPAALDTIRGIGCVPVVTTTRLVW</sequence>
<dbReference type="GO" id="GO:0005685">
    <property type="term" value="C:U1 snRNP"/>
    <property type="evidence" value="ECO:0007669"/>
    <property type="project" value="TreeGrafter"/>
</dbReference>
<proteinExistence type="predicted"/>
<dbReference type="InterPro" id="IPR012677">
    <property type="entry name" value="Nucleotide-bd_a/b_plait_sf"/>
</dbReference>
<dbReference type="GO" id="GO:0071011">
    <property type="term" value="C:precatalytic spliceosome"/>
    <property type="evidence" value="ECO:0007669"/>
    <property type="project" value="TreeGrafter"/>
</dbReference>
<dbReference type="InterPro" id="IPR000504">
    <property type="entry name" value="RRM_dom"/>
</dbReference>
<organism evidence="9 10">
    <name type="scientific">Dimargaris verticillata</name>
    <dbReference type="NCBI Taxonomy" id="2761393"/>
    <lineage>
        <taxon>Eukaryota</taxon>
        <taxon>Fungi</taxon>
        <taxon>Fungi incertae sedis</taxon>
        <taxon>Zoopagomycota</taxon>
        <taxon>Kickxellomycotina</taxon>
        <taxon>Dimargaritomycetes</taxon>
        <taxon>Dimargaritales</taxon>
        <taxon>Dimargaritaceae</taxon>
        <taxon>Dimargaris</taxon>
    </lineage>
</organism>
<keyword evidence="4 7" id="KW-0694">RNA-binding</keyword>
<evidence type="ECO:0000256" key="1">
    <source>
        <dbReference type="ARBA" id="ARBA00004324"/>
    </source>
</evidence>
<dbReference type="InterPro" id="IPR034143">
    <property type="entry name" value="snRNP70_RRM"/>
</dbReference>
<dbReference type="InterPro" id="IPR022023">
    <property type="entry name" value="U1snRNP70_N"/>
</dbReference>
<feature type="domain" description="RRM" evidence="8">
    <location>
        <begin position="104"/>
        <end position="182"/>
    </location>
</feature>
<dbReference type="PANTHER" id="PTHR13952:SF5">
    <property type="entry name" value="U1 SMALL NUCLEAR RIBONUCLEOPROTEIN 70 KDA"/>
    <property type="match status" value="1"/>
</dbReference>
<comment type="subcellular location">
    <subcellularLocation>
        <location evidence="1">Nucleus speckle</location>
    </subcellularLocation>
    <subcellularLocation>
        <location evidence="2">Nucleus</location>
        <location evidence="2">Nucleoplasm</location>
    </subcellularLocation>
</comment>
<evidence type="ECO:0000259" key="8">
    <source>
        <dbReference type="PROSITE" id="PS50102"/>
    </source>
</evidence>
<dbReference type="CDD" id="cd12236">
    <property type="entry name" value="RRM_snRNP70"/>
    <property type="match status" value="1"/>
</dbReference>
<dbReference type="Pfam" id="PF00076">
    <property type="entry name" value="RRM_1"/>
    <property type="match status" value="1"/>
</dbReference>
<evidence type="ECO:0000256" key="6">
    <source>
        <dbReference type="ARBA" id="ARBA00023274"/>
    </source>
</evidence>
<dbReference type="EMBL" id="JANBQB010000186">
    <property type="protein sequence ID" value="KAJ1980076.1"/>
    <property type="molecule type" value="Genomic_DNA"/>
</dbReference>
<evidence type="ECO:0000313" key="9">
    <source>
        <dbReference type="EMBL" id="KAJ1980076.1"/>
    </source>
</evidence>
<evidence type="ECO:0000256" key="3">
    <source>
        <dbReference type="ARBA" id="ARBA00016996"/>
    </source>
</evidence>
<evidence type="ECO:0000256" key="5">
    <source>
        <dbReference type="ARBA" id="ARBA00023242"/>
    </source>
</evidence>
<dbReference type="SUPFAM" id="SSF54928">
    <property type="entry name" value="RNA-binding domain, RBD"/>
    <property type="match status" value="1"/>
</dbReference>
<evidence type="ECO:0000256" key="7">
    <source>
        <dbReference type="PROSITE-ProRule" id="PRU00176"/>
    </source>
</evidence>
<dbReference type="InterPro" id="IPR051183">
    <property type="entry name" value="U1_U11-U12_snRNP_70-35kDa"/>
</dbReference>
<keyword evidence="10" id="KW-1185">Reference proteome</keyword>
<dbReference type="AlphaFoldDB" id="A0A9W8B7R4"/>
<gene>
    <name evidence="9" type="ORF">H4R34_002597</name>
</gene>
<accession>A0A9W8B7R4</accession>
<dbReference type="InterPro" id="IPR035979">
    <property type="entry name" value="RBD_domain_sf"/>
</dbReference>
<evidence type="ECO:0000256" key="4">
    <source>
        <dbReference type="ARBA" id="ARBA00022884"/>
    </source>
</evidence>
<comment type="caution">
    <text evidence="9">The sequence shown here is derived from an EMBL/GenBank/DDBJ whole genome shotgun (WGS) entry which is preliminary data.</text>
</comment>
<dbReference type="GO" id="GO:0016607">
    <property type="term" value="C:nuclear speck"/>
    <property type="evidence" value="ECO:0007669"/>
    <property type="project" value="UniProtKB-SubCell"/>
</dbReference>
<reference evidence="9" key="1">
    <citation type="submission" date="2022-07" db="EMBL/GenBank/DDBJ databases">
        <title>Phylogenomic reconstructions and comparative analyses of Kickxellomycotina fungi.</title>
        <authorList>
            <person name="Reynolds N.K."/>
            <person name="Stajich J.E."/>
            <person name="Barry K."/>
            <person name="Grigoriev I.V."/>
            <person name="Crous P."/>
            <person name="Smith M.E."/>
        </authorList>
    </citation>
    <scope>NUCLEOTIDE SEQUENCE</scope>
    <source>
        <strain evidence="9">RSA 567</strain>
    </source>
</reference>
<keyword evidence="5" id="KW-0539">Nucleus</keyword>
<name>A0A9W8B7R4_9FUNG</name>
<dbReference type="PANTHER" id="PTHR13952">
    <property type="entry name" value="U1 SMALL NUCLEAR RIBONUCLEOPROTEIN 70 KD"/>
    <property type="match status" value="1"/>
</dbReference>
<dbReference type="GO" id="GO:0003729">
    <property type="term" value="F:mRNA binding"/>
    <property type="evidence" value="ECO:0007669"/>
    <property type="project" value="TreeGrafter"/>
</dbReference>